<sequence>MSDTPGSGAIGRQRWAIAEGYIPGWSNGPEPQMSSHETCCILNASDRVASVRISVYFEGRDPAGPYKLTVEPRRTRHLRFNELRDPETIPPDVPYASVIESDVPIVVQHTRLDSRQAENALMTTIAFAAD</sequence>
<keyword evidence="2" id="KW-1185">Reference proteome</keyword>
<reference evidence="1 2" key="1">
    <citation type="submission" date="2021-04" db="EMBL/GenBank/DDBJ databases">
        <authorList>
            <person name="Rodrigo-Torres L."/>
            <person name="Arahal R. D."/>
            <person name="Lucena T."/>
        </authorList>
    </citation>
    <scope>NUCLEOTIDE SEQUENCE [LARGE SCALE GENOMIC DNA]</scope>
    <source>
        <strain evidence="1 2">CECT 30171</strain>
    </source>
</reference>
<evidence type="ECO:0000313" key="2">
    <source>
        <dbReference type="Proteomes" id="UP000680116"/>
    </source>
</evidence>
<dbReference type="SUPFAM" id="SSF89232">
    <property type="entry name" value="Hypothetical protein TM1070"/>
    <property type="match status" value="1"/>
</dbReference>
<gene>
    <name evidence="1" type="ORF">LYB30171_01228</name>
</gene>
<evidence type="ECO:0000313" key="1">
    <source>
        <dbReference type="EMBL" id="CAG4972518.1"/>
    </source>
</evidence>
<evidence type="ECO:0008006" key="3">
    <source>
        <dbReference type="Google" id="ProtNLM"/>
    </source>
</evidence>
<organism evidence="1 2">
    <name type="scientific">Novilysobacter luteus</name>
    <dbReference type="NCBI Taxonomy" id="2822368"/>
    <lineage>
        <taxon>Bacteria</taxon>
        <taxon>Pseudomonadati</taxon>
        <taxon>Pseudomonadota</taxon>
        <taxon>Gammaproteobacteria</taxon>
        <taxon>Lysobacterales</taxon>
        <taxon>Lysobacteraceae</taxon>
        <taxon>Novilysobacter</taxon>
    </lineage>
</organism>
<dbReference type="EMBL" id="OU015430">
    <property type="protein sequence ID" value="CAG4972518.1"/>
    <property type="molecule type" value="Genomic_DNA"/>
</dbReference>
<proteinExistence type="predicted"/>
<accession>A0ABM8UEV2</accession>
<dbReference type="InterPro" id="IPR036698">
    <property type="entry name" value="TM1070-like_sf"/>
</dbReference>
<dbReference type="Pfam" id="PF07100">
    <property type="entry name" value="ASRT"/>
    <property type="match status" value="1"/>
</dbReference>
<dbReference type="RefSeq" id="WP_215220151.1">
    <property type="nucleotide sequence ID" value="NZ_OU015430.1"/>
</dbReference>
<dbReference type="PIRSF" id="PIRSF008711">
    <property type="entry name" value="UCP008711"/>
    <property type="match status" value="1"/>
</dbReference>
<protein>
    <recommendedName>
        <fullName evidence="3">Sensory rhodopsin transducer</fullName>
    </recommendedName>
</protein>
<name>A0ABM8UEV2_9GAMM</name>
<dbReference type="Proteomes" id="UP000680116">
    <property type="component" value="Chromosome"/>
</dbReference>
<dbReference type="Gene3D" id="2.60.290.11">
    <property type="entry name" value="TM1070-like"/>
    <property type="match status" value="1"/>
</dbReference>
<dbReference type="InterPro" id="IPR009794">
    <property type="entry name" value="ASRT"/>
</dbReference>